<protein>
    <submittedName>
        <fullName evidence="1">Uncharacterized protein</fullName>
    </submittedName>
</protein>
<dbReference type="Proteomes" id="UP001163823">
    <property type="component" value="Chromosome 1"/>
</dbReference>
<evidence type="ECO:0000313" key="1">
    <source>
        <dbReference type="EMBL" id="KAJ7982422.1"/>
    </source>
</evidence>
<name>A0AAD7QJ02_QUISA</name>
<evidence type="ECO:0000313" key="2">
    <source>
        <dbReference type="Proteomes" id="UP001163823"/>
    </source>
</evidence>
<comment type="caution">
    <text evidence="1">The sequence shown here is derived from an EMBL/GenBank/DDBJ whole genome shotgun (WGS) entry which is preliminary data.</text>
</comment>
<reference evidence="1 2" key="1">
    <citation type="journal article" date="2023" name="Science">
        <title>Elucidation of the pathway for biosynthesis of saponin adjuvants from the soapbark tree.</title>
        <authorList>
            <person name="Reed J."/>
            <person name="Orme A."/>
            <person name="El-Demerdash A."/>
            <person name="Owen C."/>
            <person name="Martin L.B.B."/>
            <person name="Misra R.C."/>
            <person name="Kikuchi S."/>
            <person name="Rejzek M."/>
            <person name="Martin A.C."/>
            <person name="Harkess A."/>
            <person name="Leebens-Mack J."/>
            <person name="Louveau T."/>
            <person name="Stephenson M.J."/>
            <person name="Osbourn A."/>
        </authorList>
    </citation>
    <scope>NUCLEOTIDE SEQUENCE [LARGE SCALE GENOMIC DNA]</scope>
    <source>
        <strain evidence="1">S10</strain>
    </source>
</reference>
<keyword evidence="2" id="KW-1185">Reference proteome</keyword>
<proteinExistence type="predicted"/>
<organism evidence="1 2">
    <name type="scientific">Quillaja saponaria</name>
    <name type="common">Soap bark tree</name>
    <dbReference type="NCBI Taxonomy" id="32244"/>
    <lineage>
        <taxon>Eukaryota</taxon>
        <taxon>Viridiplantae</taxon>
        <taxon>Streptophyta</taxon>
        <taxon>Embryophyta</taxon>
        <taxon>Tracheophyta</taxon>
        <taxon>Spermatophyta</taxon>
        <taxon>Magnoliopsida</taxon>
        <taxon>eudicotyledons</taxon>
        <taxon>Gunneridae</taxon>
        <taxon>Pentapetalae</taxon>
        <taxon>rosids</taxon>
        <taxon>fabids</taxon>
        <taxon>Fabales</taxon>
        <taxon>Quillajaceae</taxon>
        <taxon>Quillaja</taxon>
    </lineage>
</organism>
<sequence>MVVSGDRNEVSLCFKAFMVVYSCGTSSSTGSTWCPSQFVFSPYVPNSGTANKSQTLHVVVRRPASFNCCLLLHVFMVKYELWESLVLELNM</sequence>
<gene>
    <name evidence="1" type="ORF">O6P43_001550</name>
</gene>
<dbReference type="KEGG" id="qsa:O6P43_001550"/>
<dbReference type="EMBL" id="JARAOO010000001">
    <property type="protein sequence ID" value="KAJ7982422.1"/>
    <property type="molecule type" value="Genomic_DNA"/>
</dbReference>
<accession>A0AAD7QJ02</accession>
<dbReference type="AlphaFoldDB" id="A0AAD7QJ02"/>